<keyword evidence="2" id="KW-0238">DNA-binding</keyword>
<dbReference type="SMART" id="SM00345">
    <property type="entry name" value="HTH_GNTR"/>
    <property type="match status" value="1"/>
</dbReference>
<evidence type="ECO:0000313" key="5">
    <source>
        <dbReference type="EMBL" id="QEG22186.1"/>
    </source>
</evidence>
<dbReference type="PROSITE" id="PS50949">
    <property type="entry name" value="HTH_GNTR"/>
    <property type="match status" value="1"/>
</dbReference>
<keyword evidence="6" id="KW-1185">Reference proteome</keyword>
<dbReference type="RefSeq" id="WP_202907484.1">
    <property type="nucleotide sequence ID" value="NZ_CP042912.1"/>
</dbReference>
<dbReference type="PANTHER" id="PTHR38445">
    <property type="entry name" value="HTH-TYPE TRANSCRIPTIONAL REPRESSOR YTRA"/>
    <property type="match status" value="1"/>
</dbReference>
<dbReference type="InterPro" id="IPR036388">
    <property type="entry name" value="WH-like_DNA-bd_sf"/>
</dbReference>
<sequence length="141" mass="15530">MSGVLFVFFNINTSNGVPVYEQIARQIVFAVANRGIEVGELVPSVRNLSRELAVNPNTVARAYRQLQDSGVLETVRGEGLAVTRGAAQKCKATRKKLVGDRILSVLQEARQSQLTEEEIKSLFNESLATSKKLAAKNRTRK</sequence>
<dbReference type="Proteomes" id="UP000322214">
    <property type="component" value="Chromosome"/>
</dbReference>
<dbReference type="EMBL" id="CP042912">
    <property type="protein sequence ID" value="QEG22186.1"/>
    <property type="molecule type" value="Genomic_DNA"/>
</dbReference>
<dbReference type="Pfam" id="PF00392">
    <property type="entry name" value="GntR"/>
    <property type="match status" value="1"/>
</dbReference>
<protein>
    <submittedName>
        <fullName evidence="5">HTH-type transcriptional repressor YtrA</fullName>
    </submittedName>
</protein>
<dbReference type="GO" id="GO:0003700">
    <property type="term" value="F:DNA-binding transcription factor activity"/>
    <property type="evidence" value="ECO:0007669"/>
    <property type="project" value="InterPro"/>
</dbReference>
<dbReference type="KEGG" id="mff:MFFC18_20470"/>
<proteinExistence type="predicted"/>
<dbReference type="PANTHER" id="PTHR38445:SF7">
    <property type="entry name" value="GNTR-FAMILY TRANSCRIPTIONAL REGULATOR"/>
    <property type="match status" value="1"/>
</dbReference>
<dbReference type="SUPFAM" id="SSF46785">
    <property type="entry name" value="Winged helix' DNA-binding domain"/>
    <property type="match status" value="1"/>
</dbReference>
<keyword evidence="3" id="KW-0804">Transcription</keyword>
<reference evidence="5 6" key="1">
    <citation type="submission" date="2019-08" db="EMBL/GenBank/DDBJ databases">
        <title>Deep-cultivation of Planctomycetes and their phenomic and genomic characterization uncovers novel biology.</title>
        <authorList>
            <person name="Wiegand S."/>
            <person name="Jogler M."/>
            <person name="Boedeker C."/>
            <person name="Pinto D."/>
            <person name="Vollmers J."/>
            <person name="Rivas-Marin E."/>
            <person name="Kohn T."/>
            <person name="Peeters S.H."/>
            <person name="Heuer A."/>
            <person name="Rast P."/>
            <person name="Oberbeckmann S."/>
            <person name="Bunk B."/>
            <person name="Jeske O."/>
            <person name="Meyerdierks A."/>
            <person name="Storesund J.E."/>
            <person name="Kallscheuer N."/>
            <person name="Luecker S."/>
            <person name="Lage O.M."/>
            <person name="Pohl T."/>
            <person name="Merkel B.J."/>
            <person name="Hornburger P."/>
            <person name="Mueller R.-W."/>
            <person name="Bruemmer F."/>
            <person name="Labrenz M."/>
            <person name="Spormann A.M."/>
            <person name="Op den Camp H."/>
            <person name="Overmann J."/>
            <person name="Amann R."/>
            <person name="Jetten M.S.M."/>
            <person name="Mascher T."/>
            <person name="Medema M.H."/>
            <person name="Devos D.P."/>
            <person name="Kaster A.-K."/>
            <person name="Ovreas L."/>
            <person name="Rohde M."/>
            <person name="Galperin M.Y."/>
            <person name="Jogler C."/>
        </authorList>
    </citation>
    <scope>NUCLEOTIDE SEQUENCE [LARGE SCALE GENOMIC DNA]</scope>
    <source>
        <strain evidence="5 6">FC18</strain>
    </source>
</reference>
<dbReference type="GO" id="GO:0003677">
    <property type="term" value="F:DNA binding"/>
    <property type="evidence" value="ECO:0007669"/>
    <property type="project" value="UniProtKB-KW"/>
</dbReference>
<name>A0A5B9PCD7_9BACT</name>
<organism evidence="5 6">
    <name type="scientific">Mariniblastus fucicola</name>
    <dbReference type="NCBI Taxonomy" id="980251"/>
    <lineage>
        <taxon>Bacteria</taxon>
        <taxon>Pseudomonadati</taxon>
        <taxon>Planctomycetota</taxon>
        <taxon>Planctomycetia</taxon>
        <taxon>Pirellulales</taxon>
        <taxon>Pirellulaceae</taxon>
        <taxon>Mariniblastus</taxon>
    </lineage>
</organism>
<feature type="domain" description="HTH gntR-type" evidence="4">
    <location>
        <begin position="17"/>
        <end position="85"/>
    </location>
</feature>
<dbReference type="InterPro" id="IPR036390">
    <property type="entry name" value="WH_DNA-bd_sf"/>
</dbReference>
<dbReference type="Gene3D" id="1.10.10.10">
    <property type="entry name" value="Winged helix-like DNA-binding domain superfamily/Winged helix DNA-binding domain"/>
    <property type="match status" value="1"/>
</dbReference>
<evidence type="ECO:0000256" key="1">
    <source>
        <dbReference type="ARBA" id="ARBA00023015"/>
    </source>
</evidence>
<evidence type="ECO:0000256" key="2">
    <source>
        <dbReference type="ARBA" id="ARBA00023125"/>
    </source>
</evidence>
<gene>
    <name evidence="5" type="primary">ytrA</name>
    <name evidence="5" type="ORF">MFFC18_20470</name>
</gene>
<dbReference type="STRING" id="980251.GCA_001642875_03534"/>
<evidence type="ECO:0000256" key="3">
    <source>
        <dbReference type="ARBA" id="ARBA00023163"/>
    </source>
</evidence>
<keyword evidence="1" id="KW-0805">Transcription regulation</keyword>
<dbReference type="AlphaFoldDB" id="A0A5B9PCD7"/>
<dbReference type="InterPro" id="IPR000524">
    <property type="entry name" value="Tscrpt_reg_HTH_GntR"/>
</dbReference>
<accession>A0A5B9PCD7</accession>
<dbReference type="CDD" id="cd07377">
    <property type="entry name" value="WHTH_GntR"/>
    <property type="match status" value="1"/>
</dbReference>
<evidence type="ECO:0000259" key="4">
    <source>
        <dbReference type="PROSITE" id="PS50949"/>
    </source>
</evidence>
<evidence type="ECO:0000313" key="6">
    <source>
        <dbReference type="Proteomes" id="UP000322214"/>
    </source>
</evidence>